<evidence type="ECO:0000256" key="8">
    <source>
        <dbReference type="PROSITE-ProRule" id="PRU00169"/>
    </source>
</evidence>
<evidence type="ECO:0000256" key="1">
    <source>
        <dbReference type="ARBA" id="ARBA00004496"/>
    </source>
</evidence>
<dbReference type="EMBL" id="SLUN01000030">
    <property type="protein sequence ID" value="TCL61923.1"/>
    <property type="molecule type" value="Genomic_DNA"/>
</dbReference>
<organism evidence="11 12">
    <name type="scientific">Hydrogenispora ethanolica</name>
    <dbReference type="NCBI Taxonomy" id="1082276"/>
    <lineage>
        <taxon>Bacteria</taxon>
        <taxon>Bacillati</taxon>
        <taxon>Bacillota</taxon>
        <taxon>Hydrogenispora</taxon>
    </lineage>
</organism>
<evidence type="ECO:0000256" key="5">
    <source>
        <dbReference type="ARBA" id="ARBA00023015"/>
    </source>
</evidence>
<dbReference type="PROSITE" id="PS01124">
    <property type="entry name" value="HTH_ARAC_FAMILY_2"/>
    <property type="match status" value="1"/>
</dbReference>
<evidence type="ECO:0000259" key="9">
    <source>
        <dbReference type="PROSITE" id="PS01124"/>
    </source>
</evidence>
<dbReference type="GO" id="GO:0043565">
    <property type="term" value="F:sequence-specific DNA binding"/>
    <property type="evidence" value="ECO:0007669"/>
    <property type="project" value="InterPro"/>
</dbReference>
<dbReference type="Gene3D" id="1.10.10.60">
    <property type="entry name" value="Homeodomain-like"/>
    <property type="match status" value="2"/>
</dbReference>
<dbReference type="InterPro" id="IPR009057">
    <property type="entry name" value="Homeodomain-like_sf"/>
</dbReference>
<reference evidence="11 12" key="1">
    <citation type="submission" date="2019-03" db="EMBL/GenBank/DDBJ databases">
        <title>Genomic Encyclopedia of Type Strains, Phase IV (KMG-IV): sequencing the most valuable type-strain genomes for metagenomic binning, comparative biology and taxonomic classification.</title>
        <authorList>
            <person name="Goeker M."/>
        </authorList>
    </citation>
    <scope>NUCLEOTIDE SEQUENCE [LARGE SCALE GENOMIC DNA]</scope>
    <source>
        <strain evidence="11 12">LX-B</strain>
    </source>
</reference>
<dbReference type="InterPro" id="IPR051552">
    <property type="entry name" value="HptR"/>
</dbReference>
<dbReference type="Gene3D" id="3.40.50.2300">
    <property type="match status" value="1"/>
</dbReference>
<dbReference type="InterPro" id="IPR018060">
    <property type="entry name" value="HTH_AraC"/>
</dbReference>
<dbReference type="PANTHER" id="PTHR42713">
    <property type="entry name" value="HISTIDINE KINASE-RELATED"/>
    <property type="match status" value="1"/>
</dbReference>
<keyword evidence="5" id="KW-0805">Transcription regulation</keyword>
<evidence type="ECO:0000256" key="2">
    <source>
        <dbReference type="ARBA" id="ARBA00022490"/>
    </source>
</evidence>
<keyword evidence="4" id="KW-0902">Two-component regulatory system</keyword>
<keyword evidence="2" id="KW-0963">Cytoplasm</keyword>
<sequence length="514" mass="58578">MRIVVVEDELRTRRSIIKLLTKLNPDYRVVGEAEDGAAGLTVIEQTAPDLVITDIKMPNIDGLEMIKTLKLRNADLRSKFLILSGYAEFEYAQQALKLGLVEYLLKPITVPELIASLQSIERMLAKEQEAAGMLAARSEPPEKLLGKIMMDQGNSPADIGKLAQHFEQVAAVRWSLGLIRFEPDVPEPEQEDWVAELTRLIGDDSWGELRPLLAANKPRRELALLFPQQAAGSGASFMGKLRSHCADHWSGEVVAGYAELDGLETIGRTYLWISANLKWNLVLEDIVFQEKVALFKPEQFIYPTEMEIKITQRIATLNFGDLFDELEQFFGRLKARLFHPDDLREAVTRLTGAVLYAIQRERAEMNDQVKNTLIISRMDQCLWLGNKRKILEDLLRQVAGECSRKVSQYNLVIRKTLKIIEKEYHLDLSLEYLAGKLHITPEYLSALFARETGKNLIAYLTEYRIEKSKDLLLSRQYKIYEIAKMVGYSDVKYYCKVFKKITGHSAGDYLKLSC</sequence>
<feature type="domain" description="Response regulatory" evidence="10">
    <location>
        <begin position="2"/>
        <end position="121"/>
    </location>
</feature>
<dbReference type="Pfam" id="PF12833">
    <property type="entry name" value="HTH_18"/>
    <property type="match status" value="1"/>
</dbReference>
<dbReference type="GO" id="GO:0000160">
    <property type="term" value="P:phosphorelay signal transduction system"/>
    <property type="evidence" value="ECO:0007669"/>
    <property type="project" value="UniProtKB-KW"/>
</dbReference>
<keyword evidence="3 8" id="KW-0597">Phosphoprotein</keyword>
<evidence type="ECO:0000256" key="4">
    <source>
        <dbReference type="ARBA" id="ARBA00023012"/>
    </source>
</evidence>
<dbReference type="GO" id="GO:0003700">
    <property type="term" value="F:DNA-binding transcription factor activity"/>
    <property type="evidence" value="ECO:0007669"/>
    <property type="project" value="InterPro"/>
</dbReference>
<dbReference type="InterPro" id="IPR011006">
    <property type="entry name" value="CheY-like_superfamily"/>
</dbReference>
<dbReference type="Proteomes" id="UP000295008">
    <property type="component" value="Unassembled WGS sequence"/>
</dbReference>
<feature type="domain" description="HTH araC/xylS-type" evidence="9">
    <location>
        <begin position="414"/>
        <end position="512"/>
    </location>
</feature>
<dbReference type="CDD" id="cd17536">
    <property type="entry name" value="REC_YesN-like"/>
    <property type="match status" value="1"/>
</dbReference>
<comment type="subcellular location">
    <subcellularLocation>
        <location evidence="1">Cytoplasm</location>
    </subcellularLocation>
</comment>
<evidence type="ECO:0000313" key="12">
    <source>
        <dbReference type="Proteomes" id="UP000295008"/>
    </source>
</evidence>
<evidence type="ECO:0000313" key="11">
    <source>
        <dbReference type="EMBL" id="TCL61923.1"/>
    </source>
</evidence>
<dbReference type="AlphaFoldDB" id="A0A4R1R8E4"/>
<protein>
    <submittedName>
        <fullName evidence="11">AraC family two component transcriptional regulator</fullName>
    </submittedName>
</protein>
<comment type="caution">
    <text evidence="11">The sequence shown here is derived from an EMBL/GenBank/DDBJ whole genome shotgun (WGS) entry which is preliminary data.</text>
</comment>
<evidence type="ECO:0000256" key="3">
    <source>
        <dbReference type="ARBA" id="ARBA00022553"/>
    </source>
</evidence>
<keyword evidence="6" id="KW-0238">DNA-binding</keyword>
<dbReference type="SUPFAM" id="SSF52172">
    <property type="entry name" value="CheY-like"/>
    <property type="match status" value="1"/>
</dbReference>
<dbReference type="SUPFAM" id="SSF46689">
    <property type="entry name" value="Homeodomain-like"/>
    <property type="match status" value="1"/>
</dbReference>
<dbReference type="Pfam" id="PF00072">
    <property type="entry name" value="Response_reg"/>
    <property type="match status" value="1"/>
</dbReference>
<evidence type="ECO:0000259" key="10">
    <source>
        <dbReference type="PROSITE" id="PS50110"/>
    </source>
</evidence>
<dbReference type="SMART" id="SM00448">
    <property type="entry name" value="REC"/>
    <property type="match status" value="1"/>
</dbReference>
<gene>
    <name evidence="11" type="ORF">EDC14_103025</name>
</gene>
<dbReference type="SMART" id="SM00342">
    <property type="entry name" value="HTH_ARAC"/>
    <property type="match status" value="1"/>
</dbReference>
<dbReference type="InterPro" id="IPR001789">
    <property type="entry name" value="Sig_transdc_resp-reg_receiver"/>
</dbReference>
<keyword evidence="12" id="KW-1185">Reference proteome</keyword>
<dbReference type="GO" id="GO:0005737">
    <property type="term" value="C:cytoplasm"/>
    <property type="evidence" value="ECO:0007669"/>
    <property type="project" value="UniProtKB-SubCell"/>
</dbReference>
<dbReference type="PROSITE" id="PS50110">
    <property type="entry name" value="RESPONSE_REGULATORY"/>
    <property type="match status" value="1"/>
</dbReference>
<proteinExistence type="predicted"/>
<dbReference type="RefSeq" id="WP_165908166.1">
    <property type="nucleotide sequence ID" value="NZ_SLUN01000030.1"/>
</dbReference>
<accession>A0A4R1R8E4</accession>
<dbReference type="PANTHER" id="PTHR42713:SF3">
    <property type="entry name" value="TRANSCRIPTIONAL REGULATORY PROTEIN HPTR"/>
    <property type="match status" value="1"/>
</dbReference>
<name>A0A4R1R8E4_HYDET</name>
<keyword evidence="7" id="KW-0804">Transcription</keyword>
<evidence type="ECO:0000256" key="7">
    <source>
        <dbReference type="ARBA" id="ARBA00023163"/>
    </source>
</evidence>
<feature type="modified residue" description="4-aspartylphosphate" evidence="8">
    <location>
        <position position="54"/>
    </location>
</feature>
<evidence type="ECO:0000256" key="6">
    <source>
        <dbReference type="ARBA" id="ARBA00023125"/>
    </source>
</evidence>